<dbReference type="PANTHER" id="PTHR31900:SF34">
    <property type="entry name" value="EMB|CAB62440.1-RELATED"/>
    <property type="match status" value="1"/>
</dbReference>
<dbReference type="Pfam" id="PF24758">
    <property type="entry name" value="LRR_At5g56370"/>
    <property type="match status" value="1"/>
</dbReference>
<dbReference type="OrthoDB" id="1155922at2759"/>
<name>A0A811RKT2_9POAL</name>
<dbReference type="Proteomes" id="UP000604825">
    <property type="component" value="Unassembled WGS sequence"/>
</dbReference>
<evidence type="ECO:0000313" key="3">
    <source>
        <dbReference type="Proteomes" id="UP000604825"/>
    </source>
</evidence>
<reference evidence="2" key="1">
    <citation type="submission" date="2020-10" db="EMBL/GenBank/DDBJ databases">
        <authorList>
            <person name="Han B."/>
            <person name="Lu T."/>
            <person name="Zhao Q."/>
            <person name="Huang X."/>
            <person name="Zhao Y."/>
        </authorList>
    </citation>
    <scope>NUCLEOTIDE SEQUENCE</scope>
</reference>
<dbReference type="InterPro" id="IPR032675">
    <property type="entry name" value="LRR_dom_sf"/>
</dbReference>
<dbReference type="Gene3D" id="3.80.10.10">
    <property type="entry name" value="Ribonuclease Inhibitor"/>
    <property type="match status" value="1"/>
</dbReference>
<comment type="caution">
    <text evidence="2">The sequence shown here is derived from an EMBL/GenBank/DDBJ whole genome shotgun (WGS) entry which is preliminary data.</text>
</comment>
<dbReference type="InterPro" id="IPR055411">
    <property type="entry name" value="LRR_FXL15/At3g58940/PEG3-like"/>
</dbReference>
<keyword evidence="3" id="KW-1185">Reference proteome</keyword>
<dbReference type="EMBL" id="CAJGYO010000016">
    <property type="protein sequence ID" value="CAD6271052.1"/>
    <property type="molecule type" value="Genomic_DNA"/>
</dbReference>
<evidence type="ECO:0000259" key="1">
    <source>
        <dbReference type="Pfam" id="PF24758"/>
    </source>
</evidence>
<accession>A0A811RKT2</accession>
<gene>
    <name evidence="2" type="ORF">NCGR_LOCUS54339</name>
</gene>
<organism evidence="2 3">
    <name type="scientific">Miscanthus lutarioriparius</name>
    <dbReference type="NCBI Taxonomy" id="422564"/>
    <lineage>
        <taxon>Eukaryota</taxon>
        <taxon>Viridiplantae</taxon>
        <taxon>Streptophyta</taxon>
        <taxon>Embryophyta</taxon>
        <taxon>Tracheophyta</taxon>
        <taxon>Spermatophyta</taxon>
        <taxon>Magnoliopsida</taxon>
        <taxon>Liliopsida</taxon>
        <taxon>Poales</taxon>
        <taxon>Poaceae</taxon>
        <taxon>PACMAD clade</taxon>
        <taxon>Panicoideae</taxon>
        <taxon>Andropogonodae</taxon>
        <taxon>Andropogoneae</taxon>
        <taxon>Saccharinae</taxon>
        <taxon>Miscanthus</taxon>
    </lineage>
</organism>
<dbReference type="AlphaFoldDB" id="A0A811RKT2"/>
<feature type="domain" description="F-box/LRR-repeat protein 15/At3g58940/PEG3-like LRR" evidence="1">
    <location>
        <begin position="12"/>
        <end position="204"/>
    </location>
</feature>
<sequence>MRCRLRSVYYFNLHSSIFSFADLVSLRLQRCNIPSLPIGFASFPALQELDLKFVHFLAHGENQLEAIIRRSPLLHALYMSNVFIPLGCPHSVIEAPNLRSLTIYSHYDYDWRIGELPCLEDANIQVTFYPQYGHDFGDFLARFAQVRNLTLVSPVDDVEMPYTLPFTFYNLKNLKLYLDFTQMQHILFMFTLLRSCHNLEKLEIELIFFGGVKIYDDDHQSIDANWEFLNALWTDGMCANLQVVQIIHIKLLPNEISFMKFILSKARLLRTLYVEELQLKLESCLKILELDPNIVGEESTMVSKDSIA</sequence>
<protein>
    <recommendedName>
        <fullName evidence="1">F-box/LRR-repeat protein 15/At3g58940/PEG3-like LRR domain-containing protein</fullName>
    </recommendedName>
</protein>
<dbReference type="InterPro" id="IPR050232">
    <property type="entry name" value="FBL13/AtMIF1-like"/>
</dbReference>
<evidence type="ECO:0000313" key="2">
    <source>
        <dbReference type="EMBL" id="CAD6271052.1"/>
    </source>
</evidence>
<proteinExistence type="predicted"/>
<dbReference type="SUPFAM" id="SSF52047">
    <property type="entry name" value="RNI-like"/>
    <property type="match status" value="1"/>
</dbReference>
<dbReference type="PANTHER" id="PTHR31900">
    <property type="entry name" value="F-BOX/RNI SUPERFAMILY PROTEIN-RELATED"/>
    <property type="match status" value="1"/>
</dbReference>